<evidence type="ECO:0000256" key="2">
    <source>
        <dbReference type="SAM" id="Phobius"/>
    </source>
</evidence>
<dbReference type="EMBL" id="AP035882">
    <property type="protein sequence ID" value="BFP50138.1"/>
    <property type="molecule type" value="Genomic_DNA"/>
</dbReference>
<keyword evidence="3" id="KW-0614">Plasmid</keyword>
<proteinExistence type="predicted"/>
<reference evidence="3" key="1">
    <citation type="submission" date="2024-07" db="EMBL/GenBank/DDBJ databases">
        <title>Complete genome sequences of cellulolytic bacteria, Kitasatospora sp. CMC57 and Streptomyces sp. CMC78, isolated from Japanese agricultural soil.</title>
        <authorList>
            <person name="Hashimoto T."/>
            <person name="Ito M."/>
            <person name="Iwamoto M."/>
            <person name="Fukahori D."/>
            <person name="Shoda T."/>
            <person name="Sakoda M."/>
            <person name="Morohoshi T."/>
            <person name="Mitsuboshi M."/>
            <person name="Nishizawa T."/>
        </authorList>
    </citation>
    <scope>NUCLEOTIDE SEQUENCE</scope>
    <source>
        <strain evidence="3">CMC57</strain>
        <plasmid evidence="3">pCMC57_01</plasmid>
    </source>
</reference>
<keyword evidence="2" id="KW-0812">Transmembrane</keyword>
<protein>
    <submittedName>
        <fullName evidence="3">Uncharacterized protein</fullName>
    </submittedName>
</protein>
<feature type="transmembrane region" description="Helical" evidence="2">
    <location>
        <begin position="68"/>
        <end position="86"/>
    </location>
</feature>
<organism evidence="3">
    <name type="scientific">Kitasatospora sp. CMC57</name>
    <dbReference type="NCBI Taxonomy" id="3231513"/>
    <lineage>
        <taxon>Bacteria</taxon>
        <taxon>Bacillati</taxon>
        <taxon>Actinomycetota</taxon>
        <taxon>Actinomycetes</taxon>
        <taxon>Kitasatosporales</taxon>
        <taxon>Streptomycetaceae</taxon>
        <taxon>Kitasatospora</taxon>
    </lineage>
</organism>
<dbReference type="KEGG" id="kic:KCMC57_65060"/>
<geneLocation type="plasmid" evidence="3">
    <name>pCMC57_01</name>
</geneLocation>
<keyword evidence="2" id="KW-1133">Transmembrane helix</keyword>
<feature type="region of interest" description="Disordered" evidence="1">
    <location>
        <begin position="1"/>
        <end position="60"/>
    </location>
</feature>
<evidence type="ECO:0000256" key="1">
    <source>
        <dbReference type="SAM" id="MobiDB-lite"/>
    </source>
</evidence>
<dbReference type="AlphaFoldDB" id="A0AB33K907"/>
<keyword evidence="2" id="KW-0472">Membrane</keyword>
<name>A0AB33K907_9ACTN</name>
<sequence length="209" mass="21923">MLRHTGPAAEDTAMDHTPDPSSPRVGQQQPVDKPPAPQQGLSREPLREPGAGPLLAPRRPRLTADRKTAIGVGTALLLVAVLWATAASSGDDKPDPGAPARWLDHGGQTAITQISTDLKAMAAAPNFAAIVEACTTFKTNLQKAQALGPIPDPEAQQRWSAGLAAAIDGADACTIPDPASTRMEDDFTEANTDFAKLRTRLLQLARDAG</sequence>
<accession>A0AB33K907</accession>
<evidence type="ECO:0000313" key="3">
    <source>
        <dbReference type="EMBL" id="BFP50138.1"/>
    </source>
</evidence>
<gene>
    <name evidence="3" type="ORF">KCMC57_65060</name>
</gene>